<dbReference type="Proteomes" id="UP000189911">
    <property type="component" value="Chromosome H"/>
</dbReference>
<organism evidence="13 14">
    <name type="scientific">Lachancea nothofagi CBS 11611</name>
    <dbReference type="NCBI Taxonomy" id="1266666"/>
    <lineage>
        <taxon>Eukaryota</taxon>
        <taxon>Fungi</taxon>
        <taxon>Dikarya</taxon>
        <taxon>Ascomycota</taxon>
        <taxon>Saccharomycotina</taxon>
        <taxon>Saccharomycetes</taxon>
        <taxon>Saccharomycetales</taxon>
        <taxon>Saccharomycetaceae</taxon>
        <taxon>Lachancea</taxon>
    </lineage>
</organism>
<reference evidence="14" key="1">
    <citation type="submission" date="2016-03" db="EMBL/GenBank/DDBJ databases">
        <authorList>
            <person name="Devillers Hugo."/>
        </authorList>
    </citation>
    <scope>NUCLEOTIDE SEQUENCE [LARGE SCALE GENOMIC DNA]</scope>
</reference>
<evidence type="ECO:0000256" key="6">
    <source>
        <dbReference type="ARBA" id="ARBA00023128"/>
    </source>
</evidence>
<protein>
    <recommendedName>
        <fullName evidence="4">Mitochondrial-processing peptidase subunit alpha</fullName>
    </recommendedName>
    <alternativeName>
        <fullName evidence="7">Alpha-MPP</fullName>
    </alternativeName>
    <alternativeName>
        <fullName evidence="8">Inactive zinc metalloprotease alpha</fullName>
    </alternativeName>
    <alternativeName>
        <fullName evidence="9">Matrix processing peptidase</fullName>
    </alternativeName>
</protein>
<dbReference type="InterPro" id="IPR011765">
    <property type="entry name" value="Pept_M16_N"/>
</dbReference>
<dbReference type="FunFam" id="3.30.830.10:FF:000032">
    <property type="entry name" value="Mitochondrial processing peptidase, alpha subunit"/>
    <property type="match status" value="1"/>
</dbReference>
<keyword evidence="14" id="KW-1185">Reference proteome</keyword>
<evidence type="ECO:0000313" key="14">
    <source>
        <dbReference type="Proteomes" id="UP000189911"/>
    </source>
</evidence>
<keyword evidence="5" id="KW-0809">Transit peptide</keyword>
<dbReference type="InterPro" id="IPR007863">
    <property type="entry name" value="Peptidase_M16_C"/>
</dbReference>
<evidence type="ECO:0000256" key="7">
    <source>
        <dbReference type="ARBA" id="ARBA00030006"/>
    </source>
</evidence>
<evidence type="ECO:0000256" key="4">
    <source>
        <dbReference type="ARBA" id="ARBA00016741"/>
    </source>
</evidence>
<evidence type="ECO:0000256" key="5">
    <source>
        <dbReference type="ARBA" id="ARBA00022946"/>
    </source>
</evidence>
<evidence type="ECO:0000256" key="1">
    <source>
        <dbReference type="ARBA" id="ARBA00002123"/>
    </source>
</evidence>
<gene>
    <name evidence="13" type="ORF">LANO_0H09714G</name>
</gene>
<comment type="function">
    <text evidence="1">Substrate recognition and binding subunit of the essential mitochondrial processing protease (MPP), which cleaves the mitochondrial sequence off newly imported precursors proteins.</text>
</comment>
<feature type="domain" description="Peptidase M16 C-terminal" evidence="12">
    <location>
        <begin position="190"/>
        <end position="380"/>
    </location>
</feature>
<accession>A0A1G4KLX0</accession>
<dbReference type="InterPro" id="IPR050361">
    <property type="entry name" value="MPP/UQCRC_Complex"/>
</dbReference>
<dbReference type="EMBL" id="LT598447">
    <property type="protein sequence ID" value="SCV05539.1"/>
    <property type="molecule type" value="Genomic_DNA"/>
</dbReference>
<evidence type="ECO:0000256" key="3">
    <source>
        <dbReference type="ARBA" id="ARBA00007261"/>
    </source>
</evidence>
<evidence type="ECO:0000256" key="10">
    <source>
        <dbReference type="RuleBase" id="RU004447"/>
    </source>
</evidence>
<dbReference type="InterPro" id="IPR011249">
    <property type="entry name" value="Metalloenz_LuxS/M16"/>
</dbReference>
<comment type="similarity">
    <text evidence="3 10">Belongs to the peptidase M16 family.</text>
</comment>
<dbReference type="GO" id="GO:0006627">
    <property type="term" value="P:protein processing involved in protein targeting to mitochondrion"/>
    <property type="evidence" value="ECO:0007669"/>
    <property type="project" value="TreeGrafter"/>
</dbReference>
<proteinExistence type="inferred from homology"/>
<dbReference type="InterPro" id="IPR001431">
    <property type="entry name" value="Pept_M16_Zn_BS"/>
</dbReference>
<evidence type="ECO:0000256" key="9">
    <source>
        <dbReference type="ARBA" id="ARBA00083075"/>
    </source>
</evidence>
<dbReference type="PANTHER" id="PTHR11851:SF49">
    <property type="entry name" value="MITOCHONDRIAL-PROCESSING PEPTIDASE SUBUNIT ALPHA"/>
    <property type="match status" value="1"/>
</dbReference>
<dbReference type="GO" id="GO:0004222">
    <property type="term" value="F:metalloendopeptidase activity"/>
    <property type="evidence" value="ECO:0007669"/>
    <property type="project" value="InterPro"/>
</dbReference>
<dbReference type="Pfam" id="PF00675">
    <property type="entry name" value="Peptidase_M16"/>
    <property type="match status" value="1"/>
</dbReference>
<name>A0A1G4KLX0_9SACH</name>
<dbReference type="GO" id="GO:0046872">
    <property type="term" value="F:metal ion binding"/>
    <property type="evidence" value="ECO:0007669"/>
    <property type="project" value="InterPro"/>
</dbReference>
<feature type="domain" description="Peptidase M16 N-terminal" evidence="11">
    <location>
        <begin position="33"/>
        <end position="180"/>
    </location>
</feature>
<dbReference type="SUPFAM" id="SSF63411">
    <property type="entry name" value="LuxS/MPP-like metallohydrolase"/>
    <property type="match status" value="2"/>
</dbReference>
<dbReference type="Pfam" id="PF05193">
    <property type="entry name" value="Peptidase_M16_C"/>
    <property type="match status" value="1"/>
</dbReference>
<evidence type="ECO:0000259" key="11">
    <source>
        <dbReference type="Pfam" id="PF00675"/>
    </source>
</evidence>
<dbReference type="GO" id="GO:0005759">
    <property type="term" value="C:mitochondrial matrix"/>
    <property type="evidence" value="ECO:0007669"/>
    <property type="project" value="UniProtKB-SubCell"/>
</dbReference>
<sequence>MLRAKTQFVRSFCSKVAKSNDNFQISTLANGLRVATSNLPGHFSALGVYVGAGSRYETQNMKGCTHIMDRLAFKSTQHMSGRAMAETLELLGGNYQCSSSRETMMYQASVFNRDVEKMFALMAETVRFPQMTSEELEEQKLTAQYEIDEVWSKPELILPELLHVTAYSGESLGSPLLCPKELIPSISGYYLKDYRRKLYTPDNIVAAFVGVPHNEARDYADKYFADMVATTPPSVREVKPAKYTGGVMCIPSGPVFGNLPELCHIQIGFEGLPIGHPDIYALATLQTLLGGGGSFSAGGPGKGMYSRLYTHVLNQHFFVENCVAFNHSYTDSGIFGISASCVPQAAPYMAEIIAQQLANTFSNDKLKLTEEEVSRAKNQLKSSLLMNLESKLVELEDLGRQVQLHDRKIPIEEMIASIEKLTIEDLRRTAETVFTGKVQNKGEGSGKATIVMQGERDAFGDVETVLRFYGLGNYEKLDLSALKKPKKKGWF</sequence>
<evidence type="ECO:0000256" key="2">
    <source>
        <dbReference type="ARBA" id="ARBA00004305"/>
    </source>
</evidence>
<evidence type="ECO:0000259" key="12">
    <source>
        <dbReference type="Pfam" id="PF05193"/>
    </source>
</evidence>
<dbReference type="AlphaFoldDB" id="A0A1G4KLX0"/>
<evidence type="ECO:0000313" key="13">
    <source>
        <dbReference type="EMBL" id="SCV05539.1"/>
    </source>
</evidence>
<dbReference type="FunFam" id="3.30.830.10:FF:000023">
    <property type="entry name" value="Mitochondrial processing peptidase alpha subunit"/>
    <property type="match status" value="1"/>
</dbReference>
<comment type="subcellular location">
    <subcellularLocation>
        <location evidence="2">Mitochondrion matrix</location>
    </subcellularLocation>
</comment>
<dbReference type="OrthoDB" id="277191at2759"/>
<evidence type="ECO:0000256" key="8">
    <source>
        <dbReference type="ARBA" id="ARBA00032315"/>
    </source>
</evidence>
<dbReference type="PANTHER" id="PTHR11851">
    <property type="entry name" value="METALLOPROTEASE"/>
    <property type="match status" value="1"/>
</dbReference>
<dbReference type="Gene3D" id="3.30.830.10">
    <property type="entry name" value="Metalloenzyme, LuxS/M16 peptidase-like"/>
    <property type="match status" value="2"/>
</dbReference>
<keyword evidence="6" id="KW-0496">Mitochondrion</keyword>
<dbReference type="PROSITE" id="PS00143">
    <property type="entry name" value="INSULINASE"/>
    <property type="match status" value="1"/>
</dbReference>